<dbReference type="AlphaFoldDB" id="Q876A9"/>
<sequence length="364" mass="40904">KSATKSLFSSFRSSSSLTGLSSSSSNLSSESNTNSGNATPKRLTPKTEKFGLILVQSNVPHKSIRYLSPSLLKKTNVLESKTKQAQENWQSLSDTIPESEKDPLKRLNLTLTCIQSNNSAPHPPPEIQAISTELIVITGKSENSIPIKLNSRLLMDNEKLDSIRTTFTTYLNKIKEYNSRFTANADKLNALYNVNRSIINARELKFTDFISSQIYNDIESLANLKVKIQPLSDIFKKQLETLKEEDDPSLMITPTNSGSTTPQKRKHAKIVNAKGGLGTSATISRNSISNRFTEQIIREWEQKGEYQYERKINVNLEFNNNILETLVPSFESCLCCRFYCVRVNIKFHHVGSTSIDIPVSVKNF</sequence>
<dbReference type="PANTHER" id="PTHR31904">
    <property type="entry name" value="BYPASS OF STOP CODON PROTEIN 5-RELATED"/>
    <property type="match status" value="1"/>
</dbReference>
<accession>Q876A9</accession>
<proteinExistence type="predicted"/>
<dbReference type="PANTHER" id="PTHR31904:SF1">
    <property type="entry name" value="BYPASS OF STOP CODON PROTEIN 5-RELATED"/>
    <property type="match status" value="1"/>
</dbReference>
<name>Q876A9_MAUEX</name>
<dbReference type="InterPro" id="IPR022794">
    <property type="entry name" value="Bul1_C"/>
</dbReference>
<evidence type="ECO:0000313" key="3">
    <source>
        <dbReference type="EMBL" id="AAO32470.1"/>
    </source>
</evidence>
<dbReference type="EMBL" id="AY144906">
    <property type="protein sequence ID" value="AAO32470.1"/>
    <property type="molecule type" value="Genomic_DNA"/>
</dbReference>
<organism evidence="3">
    <name type="scientific">Maudiozyma exigua</name>
    <name type="common">Yeast</name>
    <name type="synonym">Kazachstania exigua</name>
    <dbReference type="NCBI Taxonomy" id="34358"/>
    <lineage>
        <taxon>Eukaryota</taxon>
        <taxon>Fungi</taxon>
        <taxon>Dikarya</taxon>
        <taxon>Ascomycota</taxon>
        <taxon>Saccharomycotina</taxon>
        <taxon>Saccharomycetes</taxon>
        <taxon>Saccharomycetales</taxon>
        <taxon>Saccharomycetaceae</taxon>
        <taxon>Maudiozyma</taxon>
    </lineage>
</organism>
<reference evidence="3" key="1">
    <citation type="submission" date="2002-08" db="EMBL/GenBank/DDBJ databases">
        <authorList>
            <person name="Langkjaer R.B."/>
            <person name="Cliften P.F."/>
            <person name="Johnston M."/>
            <person name="Piskur J."/>
        </authorList>
    </citation>
    <scope>NUCLEOTIDE SEQUENCE</scope>
    <source>
        <strain evidence="3">CBS379</strain>
    </source>
</reference>
<dbReference type="InterPro" id="IPR039634">
    <property type="entry name" value="Bul1-like"/>
</dbReference>
<feature type="compositionally biased region" description="Low complexity" evidence="1">
    <location>
        <begin position="1"/>
        <end position="37"/>
    </location>
</feature>
<evidence type="ECO:0000256" key="1">
    <source>
        <dbReference type="SAM" id="MobiDB-lite"/>
    </source>
</evidence>
<feature type="region of interest" description="Disordered" evidence="1">
    <location>
        <begin position="1"/>
        <end position="44"/>
    </location>
</feature>
<dbReference type="Pfam" id="PF04426">
    <property type="entry name" value="Bul1_C"/>
    <property type="match status" value="1"/>
</dbReference>
<feature type="domain" description="Bul1 C-terminal" evidence="2">
    <location>
        <begin position="84"/>
        <end position="364"/>
    </location>
</feature>
<evidence type="ECO:0000259" key="2">
    <source>
        <dbReference type="Pfam" id="PF04426"/>
    </source>
</evidence>
<protein>
    <submittedName>
        <fullName evidence="3">BUL1</fullName>
    </submittedName>
</protein>
<reference evidence="3" key="2">
    <citation type="journal article" date="2003" name="Nature">
        <title>Yeast genome duplication was followed by asynchronous differentiation of duplicated genes.</title>
        <authorList>
            <person name="Langkjaer R.B."/>
            <person name="Cliften P.F."/>
            <person name="Johnston M."/>
            <person name="Piskur J."/>
        </authorList>
    </citation>
    <scope>NUCLEOTIDE SEQUENCE</scope>
    <source>
        <strain evidence="3">CBS379</strain>
    </source>
</reference>
<feature type="non-terminal residue" evidence="3">
    <location>
        <position position="1"/>
    </location>
</feature>